<organism evidence="1 2">
    <name type="scientific">Trichomalopsis sarcophagae</name>
    <dbReference type="NCBI Taxonomy" id="543379"/>
    <lineage>
        <taxon>Eukaryota</taxon>
        <taxon>Metazoa</taxon>
        <taxon>Ecdysozoa</taxon>
        <taxon>Arthropoda</taxon>
        <taxon>Hexapoda</taxon>
        <taxon>Insecta</taxon>
        <taxon>Pterygota</taxon>
        <taxon>Neoptera</taxon>
        <taxon>Endopterygota</taxon>
        <taxon>Hymenoptera</taxon>
        <taxon>Apocrita</taxon>
        <taxon>Proctotrupomorpha</taxon>
        <taxon>Chalcidoidea</taxon>
        <taxon>Pteromalidae</taxon>
        <taxon>Pteromalinae</taxon>
        <taxon>Trichomalopsis</taxon>
    </lineage>
</organism>
<protein>
    <submittedName>
        <fullName evidence="1">Uncharacterized protein</fullName>
    </submittedName>
</protein>
<accession>A0A232EPI1</accession>
<name>A0A232EPI1_9HYME</name>
<evidence type="ECO:0000313" key="1">
    <source>
        <dbReference type="EMBL" id="OXU20248.1"/>
    </source>
</evidence>
<keyword evidence="2" id="KW-1185">Reference proteome</keyword>
<proteinExistence type="predicted"/>
<gene>
    <name evidence="1" type="ORF">TSAR_002099</name>
</gene>
<dbReference type="AlphaFoldDB" id="A0A232EPI1"/>
<dbReference type="OrthoDB" id="7700243at2759"/>
<comment type="caution">
    <text evidence="1">The sequence shown here is derived from an EMBL/GenBank/DDBJ whole genome shotgun (WGS) entry which is preliminary data.</text>
</comment>
<evidence type="ECO:0000313" key="2">
    <source>
        <dbReference type="Proteomes" id="UP000215335"/>
    </source>
</evidence>
<reference evidence="1 2" key="1">
    <citation type="journal article" date="2017" name="Curr. Biol.">
        <title>The Evolution of Venom by Co-option of Single-Copy Genes.</title>
        <authorList>
            <person name="Martinson E.O."/>
            <person name="Mrinalini"/>
            <person name="Kelkar Y.D."/>
            <person name="Chang C.H."/>
            <person name="Werren J.H."/>
        </authorList>
    </citation>
    <scope>NUCLEOTIDE SEQUENCE [LARGE SCALE GENOMIC DNA]</scope>
    <source>
        <strain evidence="1 2">Alberta</strain>
        <tissue evidence="1">Whole body</tissue>
    </source>
</reference>
<sequence>MEESMGRSPILGEIEIDPHVQNYEVFVTSADVQGPAAISSTKNDVSNHLNKEKKIHIGWVHRADSIQKYVQLKAPLADNIETKYPVHKNLPKQKADEFLLTNISKYKIQAEYELRDSLPSYEDFDPLDYGYEICRTEKEGLVLLRIDVQDDLSRQFEYSEDLTIFNPDPHSILCDSRLLRGIADKQYGLGVIPYCNDNCQPLFTWKKVFVLVRRQGFAKR</sequence>
<dbReference type="Proteomes" id="UP000215335">
    <property type="component" value="Unassembled WGS sequence"/>
</dbReference>
<dbReference type="EMBL" id="NNAY01002944">
    <property type="protein sequence ID" value="OXU20248.1"/>
    <property type="molecule type" value="Genomic_DNA"/>
</dbReference>